<evidence type="ECO:0000259" key="3">
    <source>
        <dbReference type="Pfam" id="PF07110"/>
    </source>
</evidence>
<feature type="domain" description="EthD" evidence="3">
    <location>
        <begin position="12"/>
        <end position="142"/>
    </location>
</feature>
<accession>A0A3D8REC1</accession>
<keyword evidence="5" id="KW-1185">Reference proteome</keyword>
<feature type="region of interest" description="Disordered" evidence="2">
    <location>
        <begin position="55"/>
        <end position="108"/>
    </location>
</feature>
<reference evidence="4 5" key="1">
    <citation type="journal article" date="2018" name="IMA Fungus">
        <title>IMA Genome-F 9: Draft genome sequence of Annulohypoxylon stygium, Aspergillus mulundensis, Berkeleyomyces basicola (syn. Thielaviopsis basicola), Ceratocystis smalleyi, two Cercospora beticola strains, Coleophoma cylindrospora, Fusarium fracticaudum, Phialophora cf. hyalina, and Morchella septimelata.</title>
        <authorList>
            <person name="Wingfield B.D."/>
            <person name="Bills G.F."/>
            <person name="Dong Y."/>
            <person name="Huang W."/>
            <person name="Nel W.J."/>
            <person name="Swalarsk-Parry B.S."/>
            <person name="Vaghefi N."/>
            <person name="Wilken P.M."/>
            <person name="An Z."/>
            <person name="de Beer Z.W."/>
            <person name="De Vos L."/>
            <person name="Chen L."/>
            <person name="Duong T.A."/>
            <person name="Gao Y."/>
            <person name="Hammerbacher A."/>
            <person name="Kikkert J.R."/>
            <person name="Li Y."/>
            <person name="Li H."/>
            <person name="Li K."/>
            <person name="Li Q."/>
            <person name="Liu X."/>
            <person name="Ma X."/>
            <person name="Naidoo K."/>
            <person name="Pethybridge S.J."/>
            <person name="Sun J."/>
            <person name="Steenkamp E.T."/>
            <person name="van der Nest M.A."/>
            <person name="van Wyk S."/>
            <person name="Wingfield M.J."/>
            <person name="Xiong C."/>
            <person name="Yue Q."/>
            <person name="Zhang X."/>
        </authorList>
    </citation>
    <scope>NUCLEOTIDE SEQUENCE [LARGE SCALE GENOMIC DNA]</scope>
    <source>
        <strain evidence="4 5">DSM 5745</strain>
    </source>
</reference>
<sequence length="186" mass="21064">MFVTILIVSSRKPGITAEKFRHYYEEYVSLIRDLTGPVFPICHRRTYIAESTMSAPTGATSMPAPGSQSHSHGHGQSNSQGEGHSQNKSRNESDNRSENRSDSLNRNRHPFDYDVLAELTFENQQVFEQFIAKLREPAIAKKMHSTADEFMEWTASSLGSVHEVMETRRLPDGFTRWDDLSDLEAG</sequence>
<comment type="similarity">
    <text evidence="1">Belongs to the tpcK family.</text>
</comment>
<dbReference type="STRING" id="1810919.A0A3D8REC1"/>
<comment type="caution">
    <text evidence="4">The sequence shown here is derived from an EMBL/GenBank/DDBJ whole genome shotgun (WGS) entry which is preliminary data.</text>
</comment>
<dbReference type="GeneID" id="38117947"/>
<evidence type="ECO:0000313" key="4">
    <source>
        <dbReference type="EMBL" id="RDW72405.1"/>
    </source>
</evidence>
<protein>
    <recommendedName>
        <fullName evidence="3">EthD domain-containing protein</fullName>
    </recommendedName>
</protein>
<dbReference type="OrthoDB" id="2519291at2759"/>
<name>A0A3D8REC1_9EURO</name>
<dbReference type="GO" id="GO:0016491">
    <property type="term" value="F:oxidoreductase activity"/>
    <property type="evidence" value="ECO:0007669"/>
    <property type="project" value="InterPro"/>
</dbReference>
<dbReference type="Proteomes" id="UP000256690">
    <property type="component" value="Unassembled WGS sequence"/>
</dbReference>
<evidence type="ECO:0000313" key="5">
    <source>
        <dbReference type="Proteomes" id="UP000256690"/>
    </source>
</evidence>
<dbReference type="RefSeq" id="XP_026601625.1">
    <property type="nucleotide sequence ID" value="XM_026749593.1"/>
</dbReference>
<feature type="compositionally biased region" description="Low complexity" evidence="2">
    <location>
        <begin position="66"/>
        <end position="86"/>
    </location>
</feature>
<proteinExistence type="inferred from homology"/>
<organism evidence="4 5">
    <name type="scientific">Aspergillus mulundensis</name>
    <dbReference type="NCBI Taxonomy" id="1810919"/>
    <lineage>
        <taxon>Eukaryota</taxon>
        <taxon>Fungi</taxon>
        <taxon>Dikarya</taxon>
        <taxon>Ascomycota</taxon>
        <taxon>Pezizomycotina</taxon>
        <taxon>Eurotiomycetes</taxon>
        <taxon>Eurotiomycetidae</taxon>
        <taxon>Eurotiales</taxon>
        <taxon>Aspergillaceae</taxon>
        <taxon>Aspergillus</taxon>
        <taxon>Aspergillus subgen. Nidulantes</taxon>
    </lineage>
</organism>
<evidence type="ECO:0000256" key="1">
    <source>
        <dbReference type="ARBA" id="ARBA00005986"/>
    </source>
</evidence>
<dbReference type="AlphaFoldDB" id="A0A3D8REC1"/>
<gene>
    <name evidence="4" type="ORF">DSM5745_07577</name>
</gene>
<evidence type="ECO:0000256" key="2">
    <source>
        <dbReference type="SAM" id="MobiDB-lite"/>
    </source>
</evidence>
<dbReference type="EMBL" id="PVWQ01000009">
    <property type="protein sequence ID" value="RDW72405.1"/>
    <property type="molecule type" value="Genomic_DNA"/>
</dbReference>
<feature type="compositionally biased region" description="Basic and acidic residues" evidence="2">
    <location>
        <begin position="89"/>
        <end position="108"/>
    </location>
</feature>
<dbReference type="InterPro" id="IPR009799">
    <property type="entry name" value="EthD_dom"/>
</dbReference>
<dbReference type="Pfam" id="PF07110">
    <property type="entry name" value="EthD"/>
    <property type="match status" value="1"/>
</dbReference>